<dbReference type="Gene3D" id="1.20.1600.10">
    <property type="entry name" value="Outer membrane efflux proteins (OEP)"/>
    <property type="match status" value="1"/>
</dbReference>
<gene>
    <name evidence="8" type="ORF">GNP95_19375</name>
</gene>
<dbReference type="RefSeq" id="WP_155612513.1">
    <property type="nucleotide sequence ID" value="NZ_WNZW01000010.1"/>
</dbReference>
<dbReference type="GO" id="GO:0009279">
    <property type="term" value="C:cell outer membrane"/>
    <property type="evidence" value="ECO:0007669"/>
    <property type="project" value="UniProtKB-SubCell"/>
</dbReference>
<dbReference type="GO" id="GO:1990281">
    <property type="term" value="C:efflux pump complex"/>
    <property type="evidence" value="ECO:0007669"/>
    <property type="project" value="TreeGrafter"/>
</dbReference>
<evidence type="ECO:0008006" key="10">
    <source>
        <dbReference type="Google" id="ProtNLM"/>
    </source>
</evidence>
<feature type="coiled-coil region" evidence="6">
    <location>
        <begin position="248"/>
        <end position="275"/>
    </location>
</feature>
<accession>A0A7X2Z3W9</accession>
<comment type="subcellular location">
    <subcellularLocation>
        <location evidence="1">Cell outer membrane</location>
    </subcellularLocation>
</comment>
<feature type="coiled-coil region" evidence="6">
    <location>
        <begin position="341"/>
        <end position="372"/>
    </location>
</feature>
<protein>
    <recommendedName>
        <fullName evidence="10">TolC family protein</fullName>
    </recommendedName>
</protein>
<evidence type="ECO:0000256" key="7">
    <source>
        <dbReference type="SAM" id="SignalP"/>
    </source>
</evidence>
<keyword evidence="4" id="KW-0472">Membrane</keyword>
<dbReference type="GO" id="GO:0015288">
    <property type="term" value="F:porin activity"/>
    <property type="evidence" value="ECO:0007669"/>
    <property type="project" value="TreeGrafter"/>
</dbReference>
<name>A0A7X2Z3W9_9BACL</name>
<keyword evidence="7" id="KW-0732">Signal</keyword>
<proteinExistence type="predicted"/>
<evidence type="ECO:0000256" key="3">
    <source>
        <dbReference type="ARBA" id="ARBA00022692"/>
    </source>
</evidence>
<dbReference type="PANTHER" id="PTHR30026:SF20">
    <property type="entry name" value="OUTER MEMBRANE PROTEIN TOLC"/>
    <property type="match status" value="1"/>
</dbReference>
<dbReference type="GO" id="GO:0015562">
    <property type="term" value="F:efflux transmembrane transporter activity"/>
    <property type="evidence" value="ECO:0007669"/>
    <property type="project" value="InterPro"/>
</dbReference>
<evidence type="ECO:0000313" key="8">
    <source>
        <dbReference type="EMBL" id="MUG47131.1"/>
    </source>
</evidence>
<dbReference type="AlphaFoldDB" id="A0A7X2Z3W9"/>
<keyword evidence="5" id="KW-0998">Cell outer membrane</keyword>
<evidence type="ECO:0000313" key="9">
    <source>
        <dbReference type="Proteomes" id="UP000447876"/>
    </source>
</evidence>
<comment type="caution">
    <text evidence="8">The sequence shown here is derived from an EMBL/GenBank/DDBJ whole genome shotgun (WGS) entry which is preliminary data.</text>
</comment>
<dbReference type="EMBL" id="WNZW01000010">
    <property type="protein sequence ID" value="MUG47131.1"/>
    <property type="molecule type" value="Genomic_DNA"/>
</dbReference>
<sequence length="448" mass="50840">MKKSLSAMISSLLCLSLLSAGPVAVHAASTDEDNTIRTGKEATLKEVLKDSFIDSGTLMPIKRLDLDKVLKLSLDHSLNYRLLTLKLTAVKLNEGSLKEQQKELNNASGGAGSSYTLPESIEEIQEKYGEIPEEMLPSLYPTLETNMVVNQLLNGVGNIADAMNKQLQGQRDQLILALKQIEMEQANTVLDLEEARIGIKLQVTSQYAELLSLDKQRTVAEEYLEVLKADLRKAELLQEMGMTSAVKVTEAQREIQKQEQQLDGLKNKYELALVQFSFDLGIVYDPNIELADLPEFTPQPISQLKRERILEKSFEMKRQWNSIILAKHQESHTRTTNEDQEDLLELNVRIAEQQAEKTRIELNKKIDELYSNADLAYKAYENAVNDYNNAKQDSIHMTKRFDNGLISRHDYDKSAFMLTQQELAKELARIQLYVVERSVEALEEGFIM</sequence>
<keyword evidence="6" id="KW-0175">Coiled coil</keyword>
<keyword evidence="2" id="KW-1134">Transmembrane beta strand</keyword>
<evidence type="ECO:0000256" key="1">
    <source>
        <dbReference type="ARBA" id="ARBA00004442"/>
    </source>
</evidence>
<evidence type="ECO:0000256" key="2">
    <source>
        <dbReference type="ARBA" id="ARBA00022452"/>
    </source>
</evidence>
<dbReference type="PANTHER" id="PTHR30026">
    <property type="entry name" value="OUTER MEMBRANE PROTEIN TOLC"/>
    <property type="match status" value="1"/>
</dbReference>
<keyword evidence="3" id="KW-0812">Transmembrane</keyword>
<organism evidence="8 9">
    <name type="scientific">Paenibacillus woosongensis</name>
    <dbReference type="NCBI Taxonomy" id="307580"/>
    <lineage>
        <taxon>Bacteria</taxon>
        <taxon>Bacillati</taxon>
        <taxon>Bacillota</taxon>
        <taxon>Bacilli</taxon>
        <taxon>Bacillales</taxon>
        <taxon>Paenibacillaceae</taxon>
        <taxon>Paenibacillus</taxon>
    </lineage>
</organism>
<dbReference type="OrthoDB" id="2542411at2"/>
<dbReference type="SUPFAM" id="SSF56954">
    <property type="entry name" value="Outer membrane efflux proteins (OEP)"/>
    <property type="match status" value="1"/>
</dbReference>
<evidence type="ECO:0000256" key="4">
    <source>
        <dbReference type="ARBA" id="ARBA00023136"/>
    </source>
</evidence>
<reference evidence="8 9" key="1">
    <citation type="submission" date="2019-11" db="EMBL/GenBank/DDBJ databases">
        <title>Draft genome sequences of five Paenibacillus species of dairy origin.</title>
        <authorList>
            <person name="Olajide A.M."/>
            <person name="Chen S."/>
            <person name="Lapointe G."/>
        </authorList>
    </citation>
    <scope>NUCLEOTIDE SEQUENCE [LARGE SCALE GENOMIC DNA]</scope>
    <source>
        <strain evidence="8 9">12CR55</strain>
    </source>
</reference>
<feature type="signal peptide" evidence="7">
    <location>
        <begin position="1"/>
        <end position="27"/>
    </location>
</feature>
<dbReference type="Proteomes" id="UP000447876">
    <property type="component" value="Unassembled WGS sequence"/>
</dbReference>
<evidence type="ECO:0000256" key="5">
    <source>
        <dbReference type="ARBA" id="ARBA00023237"/>
    </source>
</evidence>
<evidence type="ECO:0000256" key="6">
    <source>
        <dbReference type="SAM" id="Coils"/>
    </source>
</evidence>
<dbReference type="InterPro" id="IPR051906">
    <property type="entry name" value="TolC-like"/>
</dbReference>
<feature type="chain" id="PRO_5031485302" description="TolC family protein" evidence="7">
    <location>
        <begin position="28"/>
        <end position="448"/>
    </location>
</feature>